<sequence length="309" mass="36420">MKENLIRNSYLNSFNINDEKKGLQDLIIINTKCLIDDKIQRYVYIDNNRLKDELRYYNFYGTKPDYDDILNILLPLILANTNIQKSEDEVISLIQKYIKYFKKEEHLFEYIIGALMYNALIHYILEDKNIEYGQLLQLLKEKIIGFSIELEKLNMIKFQMARINAIQLIDNYIDLKIDNYEDGKIIKNLLNAIYDVYIEEKDVSNIGVLSIKKSILSILGEEANLNTDNIDFLEQMSHYIIKLRKYVINKKTYNLNSDPRNLIKYNEGEVVSDAILNKINIVSKELEDNILHLKVKSKSGEYNFKFKKA</sequence>
<evidence type="ECO:0000313" key="2">
    <source>
        <dbReference type="Proteomes" id="UP000031189"/>
    </source>
</evidence>
<dbReference type="OrthoDB" id="1749946at2"/>
<protein>
    <submittedName>
        <fullName evidence="1">Uncharacterized protein</fullName>
    </submittedName>
</protein>
<dbReference type="EMBL" id="JWHR01000038">
    <property type="protein sequence ID" value="KHS58347.1"/>
    <property type="molecule type" value="Genomic_DNA"/>
</dbReference>
<name>A0A0B3W7H5_9FIRM</name>
<dbReference type="AlphaFoldDB" id="A0A0B3W7H5"/>
<proteinExistence type="predicted"/>
<accession>A0A0B3W7H5</accession>
<gene>
    <name evidence="1" type="ORF">QX51_03345</name>
</gene>
<reference evidence="1 2" key="1">
    <citation type="submission" date="2014-12" db="EMBL/GenBank/DDBJ databases">
        <title>Draft genome sequence of Terrisporobacter sp. 08-306576, isolated from the blood culture of a bacteremia patient.</title>
        <authorList>
            <person name="Lund L.C."/>
            <person name="Sydenham T.V."/>
            <person name="Hogh S.V."/>
            <person name="Skov M.N."/>
            <person name="Kemp M."/>
            <person name="Justesen U.S."/>
        </authorList>
    </citation>
    <scope>NUCLEOTIDE SEQUENCE [LARGE SCALE GENOMIC DNA]</scope>
    <source>
        <strain evidence="1 2">08-306576</strain>
    </source>
</reference>
<organism evidence="1 2">
    <name type="scientific">Terrisporobacter othiniensis</name>
    <dbReference type="NCBI Taxonomy" id="1577792"/>
    <lineage>
        <taxon>Bacteria</taxon>
        <taxon>Bacillati</taxon>
        <taxon>Bacillota</taxon>
        <taxon>Clostridia</taxon>
        <taxon>Peptostreptococcales</taxon>
        <taxon>Peptostreptococcaceae</taxon>
        <taxon>Terrisporobacter</taxon>
    </lineage>
</organism>
<dbReference type="Proteomes" id="UP000031189">
    <property type="component" value="Unassembled WGS sequence"/>
</dbReference>
<evidence type="ECO:0000313" key="1">
    <source>
        <dbReference type="EMBL" id="KHS58347.1"/>
    </source>
</evidence>
<dbReference type="RefSeq" id="WP_039678493.1">
    <property type="nucleotide sequence ID" value="NZ_JAWGXO010000014.1"/>
</dbReference>
<comment type="caution">
    <text evidence="1">The sequence shown here is derived from an EMBL/GenBank/DDBJ whole genome shotgun (WGS) entry which is preliminary data.</text>
</comment>
<keyword evidence="2" id="KW-1185">Reference proteome</keyword>